<dbReference type="AlphaFoldDB" id="A0AAN4ZZA6"/>
<feature type="transmembrane region" description="Helical" evidence="7">
    <location>
        <begin position="170"/>
        <end position="198"/>
    </location>
</feature>
<dbReference type="GO" id="GO:0006605">
    <property type="term" value="P:protein targeting"/>
    <property type="evidence" value="ECO:0007669"/>
    <property type="project" value="InterPro"/>
</dbReference>
<keyword evidence="3" id="KW-1003">Cell membrane</keyword>
<evidence type="ECO:0000256" key="4">
    <source>
        <dbReference type="ARBA" id="ARBA00022692"/>
    </source>
</evidence>
<dbReference type="RefSeq" id="WP_035844727.1">
    <property type="nucleotide sequence ID" value="NZ_BNAB01000007.1"/>
</dbReference>
<reference evidence="8" key="3">
    <citation type="submission" date="2023-06" db="EMBL/GenBank/DDBJ databases">
        <authorList>
            <person name="Sun Q."/>
            <person name="Zhou Y."/>
        </authorList>
    </citation>
    <scope>NUCLEOTIDE SEQUENCE</scope>
    <source>
        <strain evidence="8">CGMCC 1.10859</strain>
    </source>
</reference>
<comment type="similarity">
    <text evidence="2">Belongs to the FliR/MopE/SpaR family.</text>
</comment>
<feature type="transmembrane region" description="Helical" evidence="7">
    <location>
        <begin position="45"/>
        <end position="65"/>
    </location>
</feature>
<keyword evidence="10" id="KW-1185">Reference proteome</keyword>
<feature type="transmembrane region" description="Helical" evidence="7">
    <location>
        <begin position="15"/>
        <end position="33"/>
    </location>
</feature>
<dbReference type="Proteomes" id="UP000199541">
    <property type="component" value="Unassembled WGS sequence"/>
</dbReference>
<sequence>MIDALVQLSGETRGWFAAAALVFLRVGAAMALLPGFGEQSIPARIRLVLAFAFTAIVTPSVEGRLPVDAGWVWPIMTEAVIGLALGAVLRLFIQVLQMAGTMAAQATSLSQFFGGAGADPQPAIAQILMIAGFALAVATGLHVRLAQALILSYDMLPPGRFPGAGDLSRWGIAHIARAFSLAFSLAAPFVIAATIYNAALGAINRAMPQLMVAFVGAPALTFGGLALLMIAAPLMLGLWSEAFSAFLANPFGMPK</sequence>
<keyword evidence="8" id="KW-0966">Cell projection</keyword>
<evidence type="ECO:0000313" key="10">
    <source>
        <dbReference type="Proteomes" id="UP000199541"/>
    </source>
</evidence>
<evidence type="ECO:0000256" key="7">
    <source>
        <dbReference type="SAM" id="Phobius"/>
    </source>
</evidence>
<dbReference type="PANTHER" id="PTHR30065">
    <property type="entry name" value="FLAGELLAR BIOSYNTHETIC PROTEIN FLIR"/>
    <property type="match status" value="1"/>
</dbReference>
<keyword evidence="8" id="KW-0282">Flagellum</keyword>
<reference evidence="9 10" key="2">
    <citation type="submission" date="2016-10" db="EMBL/GenBank/DDBJ databases">
        <authorList>
            <person name="Varghese N."/>
            <person name="Submissions S."/>
        </authorList>
    </citation>
    <scope>NUCLEOTIDE SEQUENCE [LARGE SCALE GENOMIC DNA]</scope>
    <source>
        <strain evidence="9 10">DSM 24802</strain>
    </source>
</reference>
<dbReference type="EMBL" id="FNOB01000008">
    <property type="protein sequence ID" value="SDW92824.1"/>
    <property type="molecule type" value="Genomic_DNA"/>
</dbReference>
<proteinExistence type="inferred from homology"/>
<dbReference type="PANTHER" id="PTHR30065:SF8">
    <property type="entry name" value="FLAGELLAR BIOSYNTHETIC PROTEIN FLIR"/>
    <property type="match status" value="1"/>
</dbReference>
<evidence type="ECO:0000256" key="6">
    <source>
        <dbReference type="ARBA" id="ARBA00023136"/>
    </source>
</evidence>
<dbReference type="EMBL" id="BNAB01000007">
    <property type="protein sequence ID" value="GHE01800.1"/>
    <property type="molecule type" value="Genomic_DNA"/>
</dbReference>
<dbReference type="GO" id="GO:0005886">
    <property type="term" value="C:plasma membrane"/>
    <property type="evidence" value="ECO:0007669"/>
    <property type="project" value="UniProtKB-SubCell"/>
</dbReference>
<keyword evidence="6 7" id="KW-0472">Membrane</keyword>
<protein>
    <submittedName>
        <fullName evidence="8">Flagellar biosynthesis protein FliR</fullName>
    </submittedName>
    <submittedName>
        <fullName evidence="9">Flagellar biosynthetic protein FliR</fullName>
    </submittedName>
</protein>
<comment type="caution">
    <text evidence="8">The sequence shown here is derived from an EMBL/GenBank/DDBJ whole genome shotgun (WGS) entry which is preliminary data.</text>
</comment>
<dbReference type="PRINTS" id="PR00953">
    <property type="entry name" value="TYPE3IMRPROT"/>
</dbReference>
<dbReference type="Pfam" id="PF01311">
    <property type="entry name" value="Bac_export_1"/>
    <property type="match status" value="1"/>
</dbReference>
<name>A0AAN4ZZA6_9RHOB</name>
<dbReference type="Proteomes" id="UP000634647">
    <property type="component" value="Unassembled WGS sequence"/>
</dbReference>
<accession>A0AAN4ZZA6</accession>
<keyword evidence="8" id="KW-0969">Cilium</keyword>
<evidence type="ECO:0000256" key="5">
    <source>
        <dbReference type="ARBA" id="ARBA00022989"/>
    </source>
</evidence>
<keyword evidence="4 7" id="KW-0812">Transmembrane</keyword>
<gene>
    <name evidence="8" type="primary">fliR1</name>
    <name evidence="8" type="ORF">GCM10008024_19020</name>
    <name evidence="9" type="ORF">SAMN05444006_10844</name>
</gene>
<comment type="subcellular location">
    <subcellularLocation>
        <location evidence="1">Cell membrane</location>
        <topology evidence="1">Multi-pass membrane protein</topology>
    </subcellularLocation>
</comment>
<feature type="transmembrane region" description="Helical" evidence="7">
    <location>
        <begin position="210"/>
        <end position="236"/>
    </location>
</feature>
<evidence type="ECO:0000313" key="8">
    <source>
        <dbReference type="EMBL" id="GHE01800.1"/>
    </source>
</evidence>
<reference evidence="8" key="1">
    <citation type="journal article" date="2014" name="Int. J. Syst. Evol. Microbiol.">
        <title>Complete genome sequence of Corynebacterium casei LMG S-19264T (=DSM 44701T), isolated from a smear-ripened cheese.</title>
        <authorList>
            <consortium name="US DOE Joint Genome Institute (JGI-PGF)"/>
            <person name="Walter F."/>
            <person name="Albersmeier A."/>
            <person name="Kalinowski J."/>
            <person name="Ruckert C."/>
        </authorList>
    </citation>
    <scope>NUCLEOTIDE SEQUENCE</scope>
    <source>
        <strain evidence="8">CGMCC 1.10859</strain>
    </source>
</reference>
<organism evidence="8 11">
    <name type="scientific">Allgaiera indica</name>
    <dbReference type="NCBI Taxonomy" id="765699"/>
    <lineage>
        <taxon>Bacteria</taxon>
        <taxon>Pseudomonadati</taxon>
        <taxon>Pseudomonadota</taxon>
        <taxon>Alphaproteobacteria</taxon>
        <taxon>Rhodobacterales</taxon>
        <taxon>Paracoccaceae</taxon>
        <taxon>Allgaiera</taxon>
    </lineage>
</organism>
<feature type="transmembrane region" description="Helical" evidence="7">
    <location>
        <begin position="127"/>
        <end position="150"/>
    </location>
</feature>
<evidence type="ECO:0000313" key="11">
    <source>
        <dbReference type="Proteomes" id="UP000634647"/>
    </source>
</evidence>
<keyword evidence="5 7" id="KW-1133">Transmembrane helix</keyword>
<evidence type="ECO:0000313" key="9">
    <source>
        <dbReference type="EMBL" id="SDW92824.1"/>
    </source>
</evidence>
<feature type="transmembrane region" description="Helical" evidence="7">
    <location>
        <begin position="71"/>
        <end position="93"/>
    </location>
</feature>
<evidence type="ECO:0000256" key="3">
    <source>
        <dbReference type="ARBA" id="ARBA00022475"/>
    </source>
</evidence>
<evidence type="ECO:0000256" key="1">
    <source>
        <dbReference type="ARBA" id="ARBA00004651"/>
    </source>
</evidence>
<dbReference type="InterPro" id="IPR002010">
    <property type="entry name" value="T3SS_IM_R"/>
</dbReference>
<evidence type="ECO:0000256" key="2">
    <source>
        <dbReference type="ARBA" id="ARBA00009772"/>
    </source>
</evidence>